<feature type="domain" description="CzcB-like barrel-sandwich hybrid" evidence="4">
    <location>
        <begin position="52"/>
        <end position="187"/>
    </location>
</feature>
<dbReference type="GO" id="GO:0015562">
    <property type="term" value="F:efflux transmembrane transporter activity"/>
    <property type="evidence" value="ECO:0007669"/>
    <property type="project" value="TreeGrafter"/>
</dbReference>
<sequence length="354" mass="38633">MSRIFLLLLLMLSSTLSAQVQTVSVIEPQVLNNQQSMVLSGTIEAIHDASLAVQQAGLAKTLYKDLGDQVSKGEKLLQLDDSLARYQLQQLEAAVSTTQVQLAEASRLYSEALRLSKTQVVPETLIAERKARVAEAETTLQQAKASLGLQQEVLRRHAVYAPFDGIITARNGDIGEWLQPQSPVFNLVSNTQLRLRVAVPQEHYSAVLAYQQSDSPNVVVSIDNAKNQRLTLPIAAIVKASDPQTRTFRLLVHLPEDPQLISGMSANLQLDLGDQIAPLLWLPKSAVRSHPDGGHSVFSVQNNQTVRHIVRIERSDSSRFAVSGAPAGVPYVSKGVQLLQEGVSVNTTEEGDEQ</sequence>
<evidence type="ECO:0000259" key="4">
    <source>
        <dbReference type="Pfam" id="PF25973"/>
    </source>
</evidence>
<dbReference type="Proteomes" id="UP001333710">
    <property type="component" value="Chromosome"/>
</dbReference>
<feature type="coiled-coil region" evidence="2">
    <location>
        <begin position="88"/>
        <end position="146"/>
    </location>
</feature>
<proteinExistence type="inferred from homology"/>
<dbReference type="Gene3D" id="2.40.30.170">
    <property type="match status" value="1"/>
</dbReference>
<evidence type="ECO:0000313" key="5">
    <source>
        <dbReference type="EMBL" id="BDX08053.1"/>
    </source>
</evidence>
<dbReference type="Gene3D" id="2.40.420.20">
    <property type="match status" value="1"/>
</dbReference>
<organism evidence="5 6">
    <name type="scientific">Planctobacterium marinum</name>
    <dbReference type="NCBI Taxonomy" id="1631968"/>
    <lineage>
        <taxon>Bacteria</taxon>
        <taxon>Pseudomonadati</taxon>
        <taxon>Pseudomonadota</taxon>
        <taxon>Gammaproteobacteria</taxon>
        <taxon>Alteromonadales</taxon>
        <taxon>Alteromonadaceae</taxon>
        <taxon>Planctobacterium</taxon>
    </lineage>
</organism>
<dbReference type="GO" id="GO:1990281">
    <property type="term" value="C:efflux pump complex"/>
    <property type="evidence" value="ECO:0007669"/>
    <property type="project" value="TreeGrafter"/>
</dbReference>
<evidence type="ECO:0000256" key="3">
    <source>
        <dbReference type="SAM" id="SignalP"/>
    </source>
</evidence>
<dbReference type="EMBL" id="AP027272">
    <property type="protein sequence ID" value="BDX08053.1"/>
    <property type="molecule type" value="Genomic_DNA"/>
</dbReference>
<dbReference type="Gene3D" id="1.10.287.470">
    <property type="entry name" value="Helix hairpin bin"/>
    <property type="match status" value="1"/>
</dbReference>
<gene>
    <name evidence="5" type="ORF">MACH26_35740</name>
</gene>
<dbReference type="PANTHER" id="PTHR30469">
    <property type="entry name" value="MULTIDRUG RESISTANCE PROTEIN MDTA"/>
    <property type="match status" value="1"/>
</dbReference>
<evidence type="ECO:0000256" key="2">
    <source>
        <dbReference type="SAM" id="Coils"/>
    </source>
</evidence>
<dbReference type="InterPro" id="IPR058647">
    <property type="entry name" value="BSH_CzcB-like"/>
</dbReference>
<keyword evidence="2" id="KW-0175">Coiled coil</keyword>
<dbReference type="RefSeq" id="WP_338294138.1">
    <property type="nucleotide sequence ID" value="NZ_AP027272.1"/>
</dbReference>
<feature type="signal peptide" evidence="3">
    <location>
        <begin position="1"/>
        <end position="18"/>
    </location>
</feature>
<dbReference type="KEGG" id="pmaw:MACH26_35740"/>
<reference evidence="5" key="1">
    <citation type="submission" date="2023-01" db="EMBL/GenBank/DDBJ databases">
        <title>Complete genome sequence of Planctobacterium marinum strain Dej080120_11.</title>
        <authorList>
            <person name="Ueki S."/>
            <person name="Maruyama F."/>
        </authorList>
    </citation>
    <scope>NUCLEOTIDE SEQUENCE</scope>
    <source>
        <strain evidence="5">Dej080120_11</strain>
    </source>
</reference>
<evidence type="ECO:0000256" key="1">
    <source>
        <dbReference type="ARBA" id="ARBA00009477"/>
    </source>
</evidence>
<evidence type="ECO:0000313" key="6">
    <source>
        <dbReference type="Proteomes" id="UP001333710"/>
    </source>
</evidence>
<protein>
    <submittedName>
        <fullName evidence="5">RND transporter MFP subunit</fullName>
    </submittedName>
</protein>
<accession>A0AA48HY73</accession>
<dbReference type="AlphaFoldDB" id="A0AA48HY73"/>
<dbReference type="SUPFAM" id="SSF111369">
    <property type="entry name" value="HlyD-like secretion proteins"/>
    <property type="match status" value="1"/>
</dbReference>
<keyword evidence="6" id="KW-1185">Reference proteome</keyword>
<dbReference type="Pfam" id="PF25973">
    <property type="entry name" value="BSH_CzcB"/>
    <property type="match status" value="1"/>
</dbReference>
<comment type="similarity">
    <text evidence="1">Belongs to the membrane fusion protein (MFP) (TC 8.A.1) family.</text>
</comment>
<keyword evidence="3" id="KW-0732">Signal</keyword>
<dbReference type="Gene3D" id="2.40.50.100">
    <property type="match status" value="1"/>
</dbReference>
<dbReference type="NCBIfam" id="TIGR01730">
    <property type="entry name" value="RND_mfp"/>
    <property type="match status" value="1"/>
</dbReference>
<dbReference type="PANTHER" id="PTHR30469:SF11">
    <property type="entry name" value="BLL4320 PROTEIN"/>
    <property type="match status" value="1"/>
</dbReference>
<dbReference type="InterPro" id="IPR006143">
    <property type="entry name" value="RND_pump_MFP"/>
</dbReference>
<feature type="chain" id="PRO_5041251579" evidence="3">
    <location>
        <begin position="19"/>
        <end position="354"/>
    </location>
</feature>
<name>A0AA48HY73_9ALTE</name>